<dbReference type="EC" id="2.1.1.176" evidence="4"/>
<dbReference type="NCBIfam" id="NF008149">
    <property type="entry name" value="PRK10901.1"/>
    <property type="match status" value="1"/>
</dbReference>
<sequence length="419" mass="45739">MSRLPFTSLAYALREAARIDAAVFAGQSLADNLLGRVDVVARPAVQDLVYGSLRAFGRGDFFLSRLLEKPLAVDEVRALLLVALYRLETRPDAAHTVVDQAVSAAGEILHGKFRGLVNAVLRSFLRQQASLTADVAADPVALAQHPGWWLAQLQAAWPDDWQRIVDAGNQAPPMGLRVNRRRISRDDYLRQLTAVDIGAHPVGEDGLALLKPQPVDRLPGFFDGLVSVQDPGAQRAAEILAPAAGSRVLDACAAPGGKTAHLLERADLDLLALDLKPARCRRVEEGLGRLHLSARVEAADCAKLDVWWDGRPFDAVLADVPCTASGVVRRNPDAKWLRRPEDVASFAGTQARILDALWQVLRPGGRLLYATCSVFPEENSVQVRNFLGRQTAAGIVHEEQLLPDAERDGFYYCLLEKRA</sequence>
<dbReference type="InterPro" id="IPR006027">
    <property type="entry name" value="NusB_RsmB_TIM44"/>
</dbReference>
<comment type="catalytic activity">
    <reaction evidence="13">
        <text>cytidine(967) in 16S rRNA + S-adenosyl-L-methionine = 5-methylcytidine(967) in 16S rRNA + S-adenosyl-L-homocysteine + H(+)</text>
        <dbReference type="Rhea" id="RHEA:42748"/>
        <dbReference type="Rhea" id="RHEA-COMP:10219"/>
        <dbReference type="Rhea" id="RHEA-COMP:10220"/>
        <dbReference type="ChEBI" id="CHEBI:15378"/>
        <dbReference type="ChEBI" id="CHEBI:57856"/>
        <dbReference type="ChEBI" id="CHEBI:59789"/>
        <dbReference type="ChEBI" id="CHEBI:74483"/>
        <dbReference type="ChEBI" id="CHEBI:82748"/>
        <dbReference type="EC" id="2.1.1.176"/>
    </reaction>
</comment>
<evidence type="ECO:0000256" key="4">
    <source>
        <dbReference type="ARBA" id="ARBA00012140"/>
    </source>
</evidence>
<keyword evidence="9 14" id="KW-0949">S-adenosyl-L-methionine</keyword>
<feature type="binding site" evidence="14">
    <location>
        <position position="319"/>
    </location>
    <ligand>
        <name>S-adenosyl-L-methionine</name>
        <dbReference type="ChEBI" id="CHEBI:59789"/>
    </ligand>
</feature>
<feature type="binding site" evidence="14">
    <location>
        <position position="274"/>
    </location>
    <ligand>
        <name>S-adenosyl-L-methionine</name>
        <dbReference type="ChEBI" id="CHEBI:59789"/>
    </ligand>
</feature>
<evidence type="ECO:0000256" key="14">
    <source>
        <dbReference type="PROSITE-ProRule" id="PRU01023"/>
    </source>
</evidence>
<keyword evidence="10 14" id="KW-0694">RNA-binding</keyword>
<dbReference type="InterPro" id="IPR035926">
    <property type="entry name" value="NusB-like_sf"/>
</dbReference>
<evidence type="ECO:0000256" key="10">
    <source>
        <dbReference type="ARBA" id="ARBA00022884"/>
    </source>
</evidence>
<evidence type="ECO:0000256" key="2">
    <source>
        <dbReference type="ARBA" id="ARBA00004496"/>
    </source>
</evidence>
<dbReference type="PROSITE" id="PS01153">
    <property type="entry name" value="NOL1_NOP2_SUN"/>
    <property type="match status" value="1"/>
</dbReference>
<dbReference type="GO" id="GO:0008168">
    <property type="term" value="F:methyltransferase activity"/>
    <property type="evidence" value="ECO:0007669"/>
    <property type="project" value="UniProtKB-KW"/>
</dbReference>
<dbReference type="RefSeq" id="WP_341743889.1">
    <property type="nucleotide sequence ID" value="NZ_CP151406.1"/>
</dbReference>
<evidence type="ECO:0000256" key="13">
    <source>
        <dbReference type="ARBA" id="ARBA00047283"/>
    </source>
</evidence>
<dbReference type="Gene3D" id="1.10.940.10">
    <property type="entry name" value="NusB-like"/>
    <property type="match status" value="1"/>
</dbReference>
<dbReference type="InterPro" id="IPR001678">
    <property type="entry name" value="MeTrfase_RsmB-F_NOP2_dom"/>
</dbReference>
<keyword evidence="6" id="KW-0698">rRNA processing</keyword>
<evidence type="ECO:0000256" key="11">
    <source>
        <dbReference type="ARBA" id="ARBA00030399"/>
    </source>
</evidence>
<dbReference type="InterPro" id="IPR004573">
    <property type="entry name" value="rRNA_ssu_MeTfrase_B"/>
</dbReference>
<evidence type="ECO:0000256" key="3">
    <source>
        <dbReference type="ARBA" id="ARBA00007494"/>
    </source>
</evidence>
<evidence type="ECO:0000313" key="17">
    <source>
        <dbReference type="Proteomes" id="UP001479520"/>
    </source>
</evidence>
<dbReference type="InterPro" id="IPR049560">
    <property type="entry name" value="MeTrfase_RsmB-F_NOP2_cat"/>
</dbReference>
<dbReference type="PANTHER" id="PTHR22807">
    <property type="entry name" value="NOP2 YEAST -RELATED NOL1/NOP2/FMU SUN DOMAIN-CONTAINING"/>
    <property type="match status" value="1"/>
</dbReference>
<dbReference type="PANTHER" id="PTHR22807:SF61">
    <property type="entry name" value="NOL1_NOP2_SUN FAMILY PROTEIN _ ANTITERMINATION NUSB DOMAIN-CONTAINING PROTEIN"/>
    <property type="match status" value="1"/>
</dbReference>
<dbReference type="Pfam" id="PF22458">
    <property type="entry name" value="RsmF-B_ferredox"/>
    <property type="match status" value="1"/>
</dbReference>
<evidence type="ECO:0000256" key="1">
    <source>
        <dbReference type="ARBA" id="ARBA00002724"/>
    </source>
</evidence>
<evidence type="ECO:0000256" key="5">
    <source>
        <dbReference type="ARBA" id="ARBA00022490"/>
    </source>
</evidence>
<dbReference type="Pfam" id="PF01189">
    <property type="entry name" value="Methyltr_RsmB-F"/>
    <property type="match status" value="1"/>
</dbReference>
<name>A0ABZ2XHN5_9RHOO</name>
<dbReference type="Proteomes" id="UP001479520">
    <property type="component" value="Chromosome"/>
</dbReference>
<dbReference type="CDD" id="cd02440">
    <property type="entry name" value="AdoMet_MTases"/>
    <property type="match status" value="1"/>
</dbReference>
<dbReference type="EMBL" id="CP151406">
    <property type="protein sequence ID" value="WZJ21852.1"/>
    <property type="molecule type" value="Genomic_DNA"/>
</dbReference>
<dbReference type="Gene3D" id="3.30.70.1170">
    <property type="entry name" value="Sun protein, domain 3"/>
    <property type="match status" value="1"/>
</dbReference>
<dbReference type="InterPro" id="IPR018314">
    <property type="entry name" value="RsmB/NOL1/NOP2-like_CS"/>
</dbReference>
<comment type="function">
    <text evidence="1">Specifically methylates the cytosine at position 967 (m5C967) of 16S rRNA.</text>
</comment>
<feature type="binding site" evidence="14">
    <location>
        <position position="300"/>
    </location>
    <ligand>
        <name>S-adenosyl-L-methionine</name>
        <dbReference type="ChEBI" id="CHEBI:59789"/>
    </ligand>
</feature>
<evidence type="ECO:0000313" key="16">
    <source>
        <dbReference type="EMBL" id="WZJ21852.1"/>
    </source>
</evidence>
<comment type="similarity">
    <text evidence="3 14">Belongs to the class I-like SAM-binding methyltransferase superfamily. RsmB/NOP family.</text>
</comment>
<dbReference type="InterPro" id="IPR023267">
    <property type="entry name" value="RCMT"/>
</dbReference>
<feature type="binding site" evidence="14">
    <location>
        <begin position="252"/>
        <end position="258"/>
    </location>
    <ligand>
        <name>S-adenosyl-L-methionine</name>
        <dbReference type="ChEBI" id="CHEBI:59789"/>
    </ligand>
</feature>
<keyword evidence="17" id="KW-1185">Reference proteome</keyword>
<dbReference type="Pfam" id="PF01029">
    <property type="entry name" value="NusB"/>
    <property type="match status" value="1"/>
</dbReference>
<dbReference type="GO" id="GO:0032259">
    <property type="term" value="P:methylation"/>
    <property type="evidence" value="ECO:0007669"/>
    <property type="project" value="UniProtKB-KW"/>
</dbReference>
<dbReference type="InterPro" id="IPR029063">
    <property type="entry name" value="SAM-dependent_MTases_sf"/>
</dbReference>
<evidence type="ECO:0000256" key="12">
    <source>
        <dbReference type="ARBA" id="ARBA00031088"/>
    </source>
</evidence>
<dbReference type="NCBIfam" id="TIGR00563">
    <property type="entry name" value="rsmB"/>
    <property type="match status" value="1"/>
</dbReference>
<dbReference type="Gene3D" id="1.10.287.730">
    <property type="entry name" value="Helix hairpin bin"/>
    <property type="match status" value="1"/>
</dbReference>
<keyword evidence="7 14" id="KW-0489">Methyltransferase</keyword>
<comment type="subcellular location">
    <subcellularLocation>
        <location evidence="2">Cytoplasm</location>
    </subcellularLocation>
</comment>
<gene>
    <name evidence="16" type="primary">rsmB</name>
    <name evidence="16" type="ORF">AADV58_01525</name>
</gene>
<proteinExistence type="inferred from homology"/>
<protein>
    <recommendedName>
        <fullName evidence="4">16S rRNA (cytosine(967)-C(5))-methyltransferase</fullName>
        <ecNumber evidence="4">2.1.1.176</ecNumber>
    </recommendedName>
    <alternativeName>
        <fullName evidence="11">16S rRNA m5C967 methyltransferase</fullName>
    </alternativeName>
    <alternativeName>
        <fullName evidence="12">rRNA (cytosine-C(5)-)-methyltransferase RsmB</fullName>
    </alternativeName>
</protein>
<evidence type="ECO:0000256" key="6">
    <source>
        <dbReference type="ARBA" id="ARBA00022552"/>
    </source>
</evidence>
<dbReference type="InterPro" id="IPR054728">
    <property type="entry name" value="RsmB-like_ferredoxin"/>
</dbReference>
<organism evidence="16 17">
    <name type="scientific">Azonexus hydrophilus</name>
    <dbReference type="NCBI Taxonomy" id="418702"/>
    <lineage>
        <taxon>Bacteria</taxon>
        <taxon>Pseudomonadati</taxon>
        <taxon>Pseudomonadota</taxon>
        <taxon>Betaproteobacteria</taxon>
        <taxon>Rhodocyclales</taxon>
        <taxon>Azonexaceae</taxon>
        <taxon>Azonexus</taxon>
    </lineage>
</organism>
<dbReference type="PRINTS" id="PR02008">
    <property type="entry name" value="RCMTFAMILY"/>
</dbReference>
<evidence type="ECO:0000256" key="7">
    <source>
        <dbReference type="ARBA" id="ARBA00022603"/>
    </source>
</evidence>
<reference evidence="16 17" key="1">
    <citation type="submission" date="2024-04" db="EMBL/GenBank/DDBJ databases">
        <title>Dissimilatory iodate-reducing microorganisms contribute to the enrichment of iodine in groundwater.</title>
        <authorList>
            <person name="Jiang Z."/>
        </authorList>
    </citation>
    <scope>NUCLEOTIDE SEQUENCE [LARGE SCALE GENOMIC DNA]</scope>
    <source>
        <strain evidence="16 17">NCP973</strain>
    </source>
</reference>
<dbReference type="PROSITE" id="PS51686">
    <property type="entry name" value="SAM_MT_RSMB_NOP"/>
    <property type="match status" value="1"/>
</dbReference>
<accession>A0ABZ2XHN5</accession>
<evidence type="ECO:0000256" key="8">
    <source>
        <dbReference type="ARBA" id="ARBA00022679"/>
    </source>
</evidence>
<dbReference type="SUPFAM" id="SSF48013">
    <property type="entry name" value="NusB-like"/>
    <property type="match status" value="1"/>
</dbReference>
<keyword evidence="5" id="KW-0963">Cytoplasm</keyword>
<feature type="active site" description="Nucleophile" evidence="14">
    <location>
        <position position="372"/>
    </location>
</feature>
<evidence type="ECO:0000256" key="9">
    <source>
        <dbReference type="ARBA" id="ARBA00022691"/>
    </source>
</evidence>
<evidence type="ECO:0000259" key="15">
    <source>
        <dbReference type="PROSITE" id="PS51686"/>
    </source>
</evidence>
<dbReference type="Gene3D" id="3.40.50.150">
    <property type="entry name" value="Vaccinia Virus protein VP39"/>
    <property type="match status" value="1"/>
</dbReference>
<feature type="domain" description="SAM-dependent MTase RsmB/NOP-type" evidence="15">
    <location>
        <begin position="164"/>
        <end position="419"/>
    </location>
</feature>
<dbReference type="SUPFAM" id="SSF53335">
    <property type="entry name" value="S-adenosyl-L-methionine-dependent methyltransferases"/>
    <property type="match status" value="1"/>
</dbReference>
<keyword evidence="8 14" id="KW-0808">Transferase</keyword>